<name>A0A5B0KRX6_9PROT</name>
<dbReference type="InterPro" id="IPR013762">
    <property type="entry name" value="Integrase-like_cat_sf"/>
</dbReference>
<evidence type="ECO:0008006" key="11">
    <source>
        <dbReference type="Google" id="ProtNLM"/>
    </source>
</evidence>
<accession>A0A5B0KRX6</accession>
<dbReference type="SUPFAM" id="SSF56349">
    <property type="entry name" value="DNA breaking-rejoining enzymes"/>
    <property type="match status" value="1"/>
</dbReference>
<evidence type="ECO:0000313" key="9">
    <source>
        <dbReference type="EMBL" id="KAA1054463.1"/>
    </source>
</evidence>
<keyword evidence="4" id="KW-0233">DNA recombination</keyword>
<dbReference type="RefSeq" id="WP_149650437.1">
    <property type="nucleotide sequence ID" value="NZ_VEWN01000009.1"/>
</dbReference>
<organism evidence="9 10">
    <name type="scientific">Azospirillum argentinense</name>
    <dbReference type="NCBI Taxonomy" id="2970906"/>
    <lineage>
        <taxon>Bacteria</taxon>
        <taxon>Pseudomonadati</taxon>
        <taxon>Pseudomonadota</taxon>
        <taxon>Alphaproteobacteria</taxon>
        <taxon>Rhodospirillales</taxon>
        <taxon>Azospirillaceae</taxon>
        <taxon>Azospirillum</taxon>
    </lineage>
</organism>
<keyword evidence="2" id="KW-0229">DNA integration</keyword>
<protein>
    <recommendedName>
        <fullName evidence="11">Site-specific recombinase XerD</fullName>
    </recommendedName>
</protein>
<dbReference type="PANTHER" id="PTHR30349">
    <property type="entry name" value="PHAGE INTEGRASE-RELATED"/>
    <property type="match status" value="1"/>
</dbReference>
<dbReference type="PANTHER" id="PTHR30349:SF41">
    <property type="entry name" value="INTEGRASE_RECOMBINASE PROTEIN MJ0367-RELATED"/>
    <property type="match status" value="1"/>
</dbReference>
<dbReference type="Pfam" id="PF00589">
    <property type="entry name" value="Phage_integrase"/>
    <property type="match status" value="1"/>
</dbReference>
<evidence type="ECO:0000313" key="10">
    <source>
        <dbReference type="Proteomes" id="UP000325333"/>
    </source>
</evidence>
<dbReference type="InterPro" id="IPR044068">
    <property type="entry name" value="CB"/>
</dbReference>
<feature type="region of interest" description="Disordered" evidence="6">
    <location>
        <begin position="121"/>
        <end position="151"/>
    </location>
</feature>
<reference evidence="9 10" key="1">
    <citation type="submission" date="2019-07" db="EMBL/GenBank/DDBJ databases">
        <title>Genome sequencing of the stress-tolerant strain Azospirillum brasilense Az19.</title>
        <authorList>
            <person name="Maroniche G.A."/>
            <person name="Garcia J.E."/>
            <person name="Pagnussat L."/>
            <person name="Amenta M."/>
            <person name="Creus C.M."/>
        </authorList>
    </citation>
    <scope>NUCLEOTIDE SEQUENCE [LARGE SCALE GENOMIC DNA]</scope>
    <source>
        <strain evidence="9 10">Az19</strain>
    </source>
</reference>
<dbReference type="PROSITE" id="PS51898">
    <property type="entry name" value="TYR_RECOMBINASE"/>
    <property type="match status" value="1"/>
</dbReference>
<gene>
    <name evidence="9" type="ORF">FH063_006298</name>
</gene>
<keyword evidence="3 5" id="KW-0238">DNA-binding</keyword>
<feature type="domain" description="Core-binding (CB)" evidence="8">
    <location>
        <begin position="153"/>
        <end position="236"/>
    </location>
</feature>
<evidence type="ECO:0000256" key="3">
    <source>
        <dbReference type="ARBA" id="ARBA00023125"/>
    </source>
</evidence>
<sequence>MTDTSLTTDRINTLARDWLSTELEKAERELERVGSGEALYSAPDSEEEPIEADLRLLSDLIGDSREALAVNDYRQIEAVADDLIGAAGITVDRASPSFGRFCRALLRAQVELLRQTKARRVGDYSEPTRDPLFAPQVGGVPPQPSEDPRGKSLPLTDLVEVFIETKIRDGVWKEATRKNSPRKLRLFADTLDNKPVDMVTRNDIRDWRDTLDDLELSPNTIRQHFSVIGSLFNWAKQEGMSAIDNPTKGLAPKGNNQTREAFGPEDLKALFHSPLYTGHWRTDRRDRAGKLLVKDHKYWLPLIALHSGLRVEEIAKLPVSDLRQIEGVWCFHIEDAKTPAGNRDVPVHPRLIKLGLLDYRERIAAKKSKQLWPEMKKGSEDRYSHRFVQWWSQYRKLIGLGRDGLVFHSFRHTFVSSLLNAGVPQTTVQQLAGHAGVGVTVYVYGGKLLASQDKLSAIENVNFGVDLSHLESSGV</sequence>
<evidence type="ECO:0000256" key="2">
    <source>
        <dbReference type="ARBA" id="ARBA00022908"/>
    </source>
</evidence>
<evidence type="ECO:0000256" key="6">
    <source>
        <dbReference type="SAM" id="MobiDB-lite"/>
    </source>
</evidence>
<evidence type="ECO:0000259" key="7">
    <source>
        <dbReference type="PROSITE" id="PS51898"/>
    </source>
</evidence>
<evidence type="ECO:0000256" key="1">
    <source>
        <dbReference type="ARBA" id="ARBA00008857"/>
    </source>
</evidence>
<dbReference type="GO" id="GO:0003677">
    <property type="term" value="F:DNA binding"/>
    <property type="evidence" value="ECO:0007669"/>
    <property type="project" value="UniProtKB-UniRule"/>
</dbReference>
<dbReference type="InterPro" id="IPR050090">
    <property type="entry name" value="Tyrosine_recombinase_XerCD"/>
</dbReference>
<proteinExistence type="inferred from homology"/>
<evidence type="ECO:0000259" key="8">
    <source>
        <dbReference type="PROSITE" id="PS51900"/>
    </source>
</evidence>
<dbReference type="Gene3D" id="1.10.150.130">
    <property type="match status" value="1"/>
</dbReference>
<dbReference type="CDD" id="cd01184">
    <property type="entry name" value="INT_C_like_1"/>
    <property type="match status" value="1"/>
</dbReference>
<dbReference type="InterPro" id="IPR011010">
    <property type="entry name" value="DNA_brk_join_enz"/>
</dbReference>
<dbReference type="Proteomes" id="UP000325333">
    <property type="component" value="Unassembled WGS sequence"/>
</dbReference>
<dbReference type="GO" id="GO:0006310">
    <property type="term" value="P:DNA recombination"/>
    <property type="evidence" value="ECO:0007669"/>
    <property type="project" value="UniProtKB-KW"/>
</dbReference>
<comment type="caution">
    <text evidence="9">The sequence shown here is derived from an EMBL/GenBank/DDBJ whole genome shotgun (WGS) entry which is preliminary data.</text>
</comment>
<dbReference type="InterPro" id="IPR002104">
    <property type="entry name" value="Integrase_catalytic"/>
</dbReference>
<dbReference type="GO" id="GO:0015074">
    <property type="term" value="P:DNA integration"/>
    <property type="evidence" value="ECO:0007669"/>
    <property type="project" value="UniProtKB-KW"/>
</dbReference>
<evidence type="ECO:0000256" key="5">
    <source>
        <dbReference type="PROSITE-ProRule" id="PRU01248"/>
    </source>
</evidence>
<evidence type="ECO:0000256" key="4">
    <source>
        <dbReference type="ARBA" id="ARBA00023172"/>
    </source>
</evidence>
<dbReference type="EMBL" id="VEWN01000009">
    <property type="protein sequence ID" value="KAA1054463.1"/>
    <property type="molecule type" value="Genomic_DNA"/>
</dbReference>
<dbReference type="AlphaFoldDB" id="A0A5B0KRX6"/>
<feature type="domain" description="Tyr recombinase" evidence="7">
    <location>
        <begin position="257"/>
        <end position="459"/>
    </location>
</feature>
<dbReference type="InterPro" id="IPR010998">
    <property type="entry name" value="Integrase_recombinase_N"/>
</dbReference>
<dbReference type="Gene3D" id="1.10.443.10">
    <property type="entry name" value="Intergrase catalytic core"/>
    <property type="match status" value="1"/>
</dbReference>
<comment type="similarity">
    <text evidence="1">Belongs to the 'phage' integrase family.</text>
</comment>
<dbReference type="PROSITE" id="PS51900">
    <property type="entry name" value="CB"/>
    <property type="match status" value="1"/>
</dbReference>